<name>A0A3B0JHK2_DROGU</name>
<evidence type="ECO:0000259" key="9">
    <source>
        <dbReference type="PROSITE" id="PS51837"/>
    </source>
</evidence>
<keyword evidence="6" id="KW-0862">Zinc</keyword>
<dbReference type="PANTHER" id="PTHR23292:SF14">
    <property type="entry name" value="FI16615P1-RELATED"/>
    <property type="match status" value="1"/>
</dbReference>
<dbReference type="GO" id="GO:0008270">
    <property type="term" value="F:zinc ion binding"/>
    <property type="evidence" value="ECO:0007669"/>
    <property type="project" value="TreeGrafter"/>
</dbReference>
<comment type="subcellular location">
    <subcellularLocation>
        <location evidence="2">Endosome membrane</location>
        <topology evidence="2">Peripheral membrane protein</topology>
    </subcellularLocation>
    <subcellularLocation>
        <location evidence="1">Late endosome membrane</location>
    </subcellularLocation>
    <subcellularLocation>
        <location evidence="3">Lysosome membrane</location>
        <topology evidence="3">Peripheral membrane protein</topology>
        <orientation evidence="3">Cytoplasmic side</orientation>
    </subcellularLocation>
</comment>
<evidence type="ECO:0000256" key="4">
    <source>
        <dbReference type="ARBA" id="ARBA00005975"/>
    </source>
</evidence>
<evidence type="ECO:0000256" key="7">
    <source>
        <dbReference type="ARBA" id="ARBA00023136"/>
    </source>
</evidence>
<evidence type="ECO:0000256" key="3">
    <source>
        <dbReference type="ARBA" id="ARBA00004630"/>
    </source>
</evidence>
<feature type="transmembrane region" description="Helical" evidence="8">
    <location>
        <begin position="70"/>
        <end position="89"/>
    </location>
</feature>
<keyword evidence="11" id="KW-1185">Reference proteome</keyword>
<accession>A0A3B0JHK2</accession>
<dbReference type="GO" id="GO:0031902">
    <property type="term" value="C:late endosome membrane"/>
    <property type="evidence" value="ECO:0007669"/>
    <property type="project" value="UniProtKB-SubCell"/>
</dbReference>
<evidence type="ECO:0000256" key="1">
    <source>
        <dbReference type="ARBA" id="ARBA00004414"/>
    </source>
</evidence>
<dbReference type="PANTHER" id="PTHR23292">
    <property type="entry name" value="LIPOPOLYSACCHARIDE-INDUCED TUMOR NECROSIS FACTOR-ALPHA FACTOR"/>
    <property type="match status" value="1"/>
</dbReference>
<keyword evidence="8" id="KW-0812">Transmembrane</keyword>
<dbReference type="EMBL" id="OUUW01000001">
    <property type="protein sequence ID" value="SPP72859.1"/>
    <property type="molecule type" value="Genomic_DNA"/>
</dbReference>
<dbReference type="GO" id="GO:0005765">
    <property type="term" value="C:lysosomal membrane"/>
    <property type="evidence" value="ECO:0007669"/>
    <property type="project" value="UniProtKB-SubCell"/>
</dbReference>
<dbReference type="Pfam" id="PF10601">
    <property type="entry name" value="zf-LITAF-like"/>
    <property type="match status" value="1"/>
</dbReference>
<evidence type="ECO:0000256" key="6">
    <source>
        <dbReference type="ARBA" id="ARBA00022833"/>
    </source>
</evidence>
<dbReference type="AlphaFoldDB" id="A0A3B0JHK2"/>
<keyword evidence="7 8" id="KW-0472">Membrane</keyword>
<protein>
    <recommendedName>
        <fullName evidence="9">LITAF domain-containing protein</fullName>
    </recommendedName>
</protein>
<dbReference type="OrthoDB" id="5599753at2759"/>
<dbReference type="InterPro" id="IPR006629">
    <property type="entry name" value="LITAF"/>
</dbReference>
<keyword evidence="5" id="KW-0479">Metal-binding</keyword>
<organism evidence="10 11">
    <name type="scientific">Drosophila guanche</name>
    <name type="common">Fruit fly</name>
    <dbReference type="NCBI Taxonomy" id="7266"/>
    <lineage>
        <taxon>Eukaryota</taxon>
        <taxon>Metazoa</taxon>
        <taxon>Ecdysozoa</taxon>
        <taxon>Arthropoda</taxon>
        <taxon>Hexapoda</taxon>
        <taxon>Insecta</taxon>
        <taxon>Pterygota</taxon>
        <taxon>Neoptera</taxon>
        <taxon>Endopterygota</taxon>
        <taxon>Diptera</taxon>
        <taxon>Brachycera</taxon>
        <taxon>Muscomorpha</taxon>
        <taxon>Ephydroidea</taxon>
        <taxon>Drosophilidae</taxon>
        <taxon>Drosophila</taxon>
        <taxon>Sophophora</taxon>
    </lineage>
</organism>
<reference evidence="11" key="1">
    <citation type="submission" date="2018-01" db="EMBL/GenBank/DDBJ databases">
        <authorList>
            <person name="Alioto T."/>
            <person name="Alioto T."/>
        </authorList>
    </citation>
    <scope>NUCLEOTIDE SEQUENCE [LARGE SCALE GENOMIC DNA]</scope>
</reference>
<evidence type="ECO:0000256" key="8">
    <source>
        <dbReference type="SAM" id="Phobius"/>
    </source>
</evidence>
<evidence type="ECO:0000313" key="10">
    <source>
        <dbReference type="EMBL" id="SPP72859.1"/>
    </source>
</evidence>
<evidence type="ECO:0000256" key="5">
    <source>
        <dbReference type="ARBA" id="ARBA00022723"/>
    </source>
</evidence>
<dbReference type="PROSITE" id="PS51837">
    <property type="entry name" value="LITAF"/>
    <property type="match status" value="1"/>
</dbReference>
<dbReference type="SMART" id="SM00714">
    <property type="entry name" value="LITAF"/>
    <property type="match status" value="1"/>
</dbReference>
<dbReference type="Proteomes" id="UP000268350">
    <property type="component" value="Unassembled WGS sequence"/>
</dbReference>
<keyword evidence="8" id="KW-1133">Transmembrane helix</keyword>
<evidence type="ECO:0000256" key="2">
    <source>
        <dbReference type="ARBA" id="ARBA00004481"/>
    </source>
</evidence>
<proteinExistence type="inferred from homology"/>
<dbReference type="OMA" id="CQSAVHT"/>
<evidence type="ECO:0000313" key="11">
    <source>
        <dbReference type="Proteomes" id="UP000268350"/>
    </source>
</evidence>
<comment type="similarity">
    <text evidence="4">Belongs to the CDIP1/LITAF family.</text>
</comment>
<gene>
    <name evidence="10" type="ORF">DGUA_6G000253</name>
</gene>
<dbReference type="STRING" id="7266.A0A3B0JHK2"/>
<dbReference type="InterPro" id="IPR037519">
    <property type="entry name" value="LITAF_fam"/>
</dbReference>
<sequence length="112" mass="11998">MDDKPSTAPPEYDQTFSRALPPQVVVQQPAPVIMQAPNVLGDRPSMATCPSCGARRNTAVTFEPNTKTHLLAVGICLLGGICCFCIPYCNDSCQTAKHTCTRCGAYVGSYNN</sequence>
<feature type="domain" description="LITAF" evidence="9">
    <location>
        <begin position="28"/>
        <end position="112"/>
    </location>
</feature>